<dbReference type="PRINTS" id="PR01217">
    <property type="entry name" value="PRICHEXTENSN"/>
</dbReference>
<sequence>MNQLEEIPTMPWCLVQSHFCQKVFLGSLRKRNLAKSTINLVLVEKNYGVLFRWDCVPDNTKALRSGRCTLIGIQQDTENHITLPGIGIDEVKIEMDSARESPVYNPEPPSPEYTPEPPSPEYNPEPPSPEYKPEPPSPEYNPEPPSPEYNPEPPSPEYNPEPPSPEYNPEPPSPEYNPEPPQSPEYEPEHYFQAPPSPLLASSTP</sequence>
<evidence type="ECO:0000313" key="2">
    <source>
        <dbReference type="EMBL" id="KAL3687538.1"/>
    </source>
</evidence>
<keyword evidence="3" id="KW-1185">Reference proteome</keyword>
<evidence type="ECO:0000256" key="1">
    <source>
        <dbReference type="SAM" id="MobiDB-lite"/>
    </source>
</evidence>
<comment type="caution">
    <text evidence="2">The sequence shown here is derived from an EMBL/GenBank/DDBJ whole genome shotgun (WGS) entry which is preliminary data.</text>
</comment>
<dbReference type="EMBL" id="JBJQOH010000004">
    <property type="protein sequence ID" value="KAL3687538.1"/>
    <property type="molecule type" value="Genomic_DNA"/>
</dbReference>
<feature type="region of interest" description="Disordered" evidence="1">
    <location>
        <begin position="98"/>
        <end position="205"/>
    </location>
</feature>
<evidence type="ECO:0000313" key="3">
    <source>
        <dbReference type="Proteomes" id="UP001633002"/>
    </source>
</evidence>
<accession>A0ABD3H7W5</accession>
<protein>
    <submittedName>
        <fullName evidence="2">Uncharacterized protein</fullName>
    </submittedName>
</protein>
<gene>
    <name evidence="2" type="ORF">R1sor_013847</name>
</gene>
<proteinExistence type="predicted"/>
<name>A0ABD3H7W5_9MARC</name>
<dbReference type="AlphaFoldDB" id="A0ABD3H7W5"/>
<dbReference type="Proteomes" id="UP001633002">
    <property type="component" value="Unassembled WGS sequence"/>
</dbReference>
<feature type="compositionally biased region" description="Pro residues" evidence="1">
    <location>
        <begin position="105"/>
        <end position="183"/>
    </location>
</feature>
<reference evidence="2 3" key="1">
    <citation type="submission" date="2024-09" db="EMBL/GenBank/DDBJ databases">
        <title>Chromosome-scale assembly of Riccia sorocarpa.</title>
        <authorList>
            <person name="Paukszto L."/>
        </authorList>
    </citation>
    <scope>NUCLEOTIDE SEQUENCE [LARGE SCALE GENOMIC DNA]</scope>
    <source>
        <strain evidence="2">LP-2024</strain>
        <tissue evidence="2">Aerial parts of the thallus</tissue>
    </source>
</reference>
<organism evidence="2 3">
    <name type="scientific">Riccia sorocarpa</name>
    <dbReference type="NCBI Taxonomy" id="122646"/>
    <lineage>
        <taxon>Eukaryota</taxon>
        <taxon>Viridiplantae</taxon>
        <taxon>Streptophyta</taxon>
        <taxon>Embryophyta</taxon>
        <taxon>Marchantiophyta</taxon>
        <taxon>Marchantiopsida</taxon>
        <taxon>Marchantiidae</taxon>
        <taxon>Marchantiales</taxon>
        <taxon>Ricciaceae</taxon>
        <taxon>Riccia</taxon>
    </lineage>
</organism>